<proteinExistence type="predicted"/>
<organism evidence="1 2">
    <name type="scientific">Prevotella lacticifex</name>
    <dbReference type="NCBI Taxonomy" id="2854755"/>
    <lineage>
        <taxon>Bacteria</taxon>
        <taxon>Pseudomonadati</taxon>
        <taxon>Bacteroidota</taxon>
        <taxon>Bacteroidia</taxon>
        <taxon>Bacteroidales</taxon>
        <taxon>Prevotellaceae</taxon>
        <taxon>Prevotella</taxon>
    </lineage>
</organism>
<dbReference type="EMBL" id="BPUB01000002">
    <property type="protein sequence ID" value="GJG59009.1"/>
    <property type="molecule type" value="Genomic_DNA"/>
</dbReference>
<name>A0A9R1CAG8_9BACT</name>
<comment type="caution">
    <text evidence="1">The sequence shown here is derived from an EMBL/GenBank/DDBJ whole genome shotgun (WGS) entry which is preliminary data.</text>
</comment>
<dbReference type="AlphaFoldDB" id="A0A9R1CAG8"/>
<gene>
    <name evidence="1" type="ORF">PRLR5076_18600</name>
</gene>
<evidence type="ECO:0000313" key="1">
    <source>
        <dbReference type="EMBL" id="GJG59009.1"/>
    </source>
</evidence>
<reference evidence="1" key="1">
    <citation type="journal article" date="2022" name="Int. J. Syst. Evol. Microbiol.">
        <title>Prevotella lacticifex sp. nov., isolated from the rumen of cows.</title>
        <authorList>
            <person name="Shinkai T."/>
            <person name="Ikeyama N."/>
            <person name="Kumagai M."/>
            <person name="Ohmori H."/>
            <person name="Sakamoto M."/>
            <person name="Ohkuma M."/>
            <person name="Mitsumori M."/>
        </authorList>
    </citation>
    <scope>NUCLEOTIDE SEQUENCE</scope>
    <source>
        <strain evidence="1">R5076</strain>
    </source>
</reference>
<accession>A0A9R1CAG8</accession>
<keyword evidence="2" id="KW-1185">Reference proteome</keyword>
<sequence>MVANKINKLSLKTPNIMATTSKLKEQVKSIRKEILSDIYMAVQKRKNMKIKFTETECPRFYFDGGWRDIIQLSIEFFSNSSVSFGWHDERCKGKGANAFVSSAQISTEILLQFHELIYGKEK</sequence>
<dbReference type="Proteomes" id="UP000825483">
    <property type="component" value="Unassembled WGS sequence"/>
</dbReference>
<protein>
    <submittedName>
        <fullName evidence="1">Uncharacterized protein</fullName>
    </submittedName>
</protein>
<evidence type="ECO:0000313" key="2">
    <source>
        <dbReference type="Proteomes" id="UP000825483"/>
    </source>
</evidence>